<organism evidence="1 2">
    <name type="scientific">Phytophthora cactorum</name>
    <dbReference type="NCBI Taxonomy" id="29920"/>
    <lineage>
        <taxon>Eukaryota</taxon>
        <taxon>Sar</taxon>
        <taxon>Stramenopiles</taxon>
        <taxon>Oomycota</taxon>
        <taxon>Peronosporomycetes</taxon>
        <taxon>Peronosporales</taxon>
        <taxon>Peronosporaceae</taxon>
        <taxon>Phytophthora</taxon>
    </lineage>
</organism>
<dbReference type="AlphaFoldDB" id="A0A8T1LGS2"/>
<gene>
    <name evidence="1" type="ORF">PC117_g1755</name>
</gene>
<sequence length="31" mass="3562">MLFTPEPSHHDLTHEPKLLAHTLHSFLKKGV</sequence>
<reference evidence="1" key="1">
    <citation type="submission" date="2018-10" db="EMBL/GenBank/DDBJ databases">
        <title>Effector identification in a new, highly contiguous assembly of the strawberry crown rot pathogen Phytophthora cactorum.</title>
        <authorList>
            <person name="Armitage A.D."/>
            <person name="Nellist C.F."/>
            <person name="Bates H."/>
            <person name="Vickerstaff R.J."/>
            <person name="Harrison R.J."/>
        </authorList>
    </citation>
    <scope>NUCLEOTIDE SEQUENCE</scope>
    <source>
        <strain evidence="1">4040</strain>
    </source>
</reference>
<proteinExistence type="predicted"/>
<evidence type="ECO:0000313" key="2">
    <source>
        <dbReference type="Proteomes" id="UP000736787"/>
    </source>
</evidence>
<evidence type="ECO:0000313" key="1">
    <source>
        <dbReference type="EMBL" id="KAG2953791.1"/>
    </source>
</evidence>
<dbReference type="Proteomes" id="UP000736787">
    <property type="component" value="Unassembled WGS sequence"/>
</dbReference>
<name>A0A8T1LGS2_9STRA</name>
<accession>A0A8T1LGS2</accession>
<protein>
    <submittedName>
        <fullName evidence="1">Uncharacterized protein</fullName>
    </submittedName>
</protein>
<dbReference type="EMBL" id="RCMK01000021">
    <property type="protein sequence ID" value="KAG2953791.1"/>
    <property type="molecule type" value="Genomic_DNA"/>
</dbReference>
<comment type="caution">
    <text evidence="1">The sequence shown here is derived from an EMBL/GenBank/DDBJ whole genome shotgun (WGS) entry which is preliminary data.</text>
</comment>